<keyword evidence="3" id="KW-1185">Reference proteome</keyword>
<sequence>MTLAVRTPTPEDRPRPPLFAKSAGTQPAPHAGSGNVIHTDNPRLSYVNPSFIEKMNTRLRAQTAECVMATFGISVNTWLKMRKGMPIRKSVAERLVRRMSADL</sequence>
<dbReference type="RefSeq" id="WP_222988395.1">
    <property type="nucleotide sequence ID" value="NZ_JAINVV010000001.1"/>
</dbReference>
<gene>
    <name evidence="2" type="ORF">K7G82_00465</name>
</gene>
<evidence type="ECO:0000313" key="3">
    <source>
        <dbReference type="Proteomes" id="UP000706039"/>
    </source>
</evidence>
<proteinExistence type="predicted"/>
<evidence type="ECO:0000256" key="1">
    <source>
        <dbReference type="SAM" id="MobiDB-lite"/>
    </source>
</evidence>
<organism evidence="2 3">
    <name type="scientific">Sphingomonas colocasiae</name>
    <dbReference type="NCBI Taxonomy" id="1848973"/>
    <lineage>
        <taxon>Bacteria</taxon>
        <taxon>Pseudomonadati</taxon>
        <taxon>Pseudomonadota</taxon>
        <taxon>Alphaproteobacteria</taxon>
        <taxon>Sphingomonadales</taxon>
        <taxon>Sphingomonadaceae</taxon>
        <taxon>Sphingomonas</taxon>
    </lineage>
</organism>
<dbReference type="EMBL" id="JAINVV010000001">
    <property type="protein sequence ID" value="MBY8820742.1"/>
    <property type="molecule type" value="Genomic_DNA"/>
</dbReference>
<comment type="caution">
    <text evidence="2">The sequence shown here is derived from an EMBL/GenBank/DDBJ whole genome shotgun (WGS) entry which is preliminary data.</text>
</comment>
<evidence type="ECO:0000313" key="2">
    <source>
        <dbReference type="EMBL" id="MBY8820742.1"/>
    </source>
</evidence>
<dbReference type="Proteomes" id="UP000706039">
    <property type="component" value="Unassembled WGS sequence"/>
</dbReference>
<protein>
    <recommendedName>
        <fullName evidence="4">Transcriptional regulator</fullName>
    </recommendedName>
</protein>
<accession>A0ABS7PJS9</accession>
<name>A0ABS7PJS9_9SPHN</name>
<evidence type="ECO:0008006" key="4">
    <source>
        <dbReference type="Google" id="ProtNLM"/>
    </source>
</evidence>
<reference evidence="2 3" key="1">
    <citation type="submission" date="2021-08" db="EMBL/GenBank/DDBJ databases">
        <authorList>
            <person name="Tuo L."/>
        </authorList>
    </citation>
    <scope>NUCLEOTIDE SEQUENCE [LARGE SCALE GENOMIC DNA]</scope>
    <source>
        <strain evidence="2 3">JCM 31229</strain>
    </source>
</reference>
<feature type="region of interest" description="Disordered" evidence="1">
    <location>
        <begin position="1"/>
        <end position="41"/>
    </location>
</feature>